<organism evidence="4 5">
    <name type="scientific">Kribbella deserti</name>
    <dbReference type="NCBI Taxonomy" id="1926257"/>
    <lineage>
        <taxon>Bacteria</taxon>
        <taxon>Bacillati</taxon>
        <taxon>Actinomycetota</taxon>
        <taxon>Actinomycetes</taxon>
        <taxon>Propionibacteriales</taxon>
        <taxon>Kribbellaceae</taxon>
        <taxon>Kribbella</taxon>
    </lineage>
</organism>
<accession>A0ABV6QL23</accession>
<keyword evidence="5" id="KW-1185">Reference proteome</keyword>
<evidence type="ECO:0000313" key="4">
    <source>
        <dbReference type="EMBL" id="MFC0625339.1"/>
    </source>
</evidence>
<evidence type="ECO:0000256" key="2">
    <source>
        <dbReference type="SAM" id="MobiDB-lite"/>
    </source>
</evidence>
<feature type="region of interest" description="Disordered" evidence="2">
    <location>
        <begin position="1"/>
        <end position="29"/>
    </location>
</feature>
<dbReference type="Proteomes" id="UP001589890">
    <property type="component" value="Unassembled WGS sequence"/>
</dbReference>
<dbReference type="RefSeq" id="WP_380047652.1">
    <property type="nucleotide sequence ID" value="NZ_JBHLTC010000018.1"/>
</dbReference>
<comment type="similarity">
    <text evidence="1">Belongs to the UPF0749 family.</text>
</comment>
<keyword evidence="3" id="KW-0472">Membrane</keyword>
<evidence type="ECO:0000256" key="1">
    <source>
        <dbReference type="ARBA" id="ARBA00009108"/>
    </source>
</evidence>
<comment type="caution">
    <text evidence="4">The sequence shown here is derived from an EMBL/GenBank/DDBJ whole genome shotgun (WGS) entry which is preliminary data.</text>
</comment>
<keyword evidence="3" id="KW-1133">Transmembrane helix</keyword>
<evidence type="ECO:0000313" key="5">
    <source>
        <dbReference type="Proteomes" id="UP001589890"/>
    </source>
</evidence>
<name>A0ABV6QL23_9ACTN</name>
<reference evidence="4 5" key="1">
    <citation type="submission" date="2024-09" db="EMBL/GenBank/DDBJ databases">
        <authorList>
            <person name="Sun Q."/>
            <person name="Mori K."/>
        </authorList>
    </citation>
    <scope>NUCLEOTIDE SEQUENCE [LARGE SCALE GENOMIC DNA]</scope>
    <source>
        <strain evidence="4 5">CGMCC 1.15906</strain>
    </source>
</reference>
<dbReference type="EMBL" id="JBHLTC010000018">
    <property type="protein sequence ID" value="MFC0625339.1"/>
    <property type="molecule type" value="Genomic_DNA"/>
</dbReference>
<gene>
    <name evidence="4" type="ORF">ACFFGN_14765</name>
</gene>
<dbReference type="PANTHER" id="PTHR37313:SF1">
    <property type="entry name" value="UPF0749 PROTEIN RV1823"/>
    <property type="match status" value="1"/>
</dbReference>
<sequence>MTQQSPPRSAPPGQTPAGQRRPDASMSLLNNLMAHPLDEGYADAARSRSRDPEKQRGLGQRILGVIAMAAVGLLLAIAAAQNYRSAPEAEKQRNQLITRIEDADVRLNELRGEQSRLAGEVRGLQASGLGNDAEGTRLQKELDQLELETGSVPVTGPGLKAVVDDAKDATNKQGRLLDVDLQQLVNGLWTAGAEAISVNGHRLTTLTAIRGAGSAITVDYSSLTPPYTVHAIGDRATMPARFAQSSGGQWMQYLVTNFDVRMTITTEDSLLVPGDATIALRYAEAMPR</sequence>
<dbReference type="PANTHER" id="PTHR37313">
    <property type="entry name" value="UPF0749 PROTEIN RV1825"/>
    <property type="match status" value="1"/>
</dbReference>
<keyword evidence="3" id="KW-0812">Transmembrane</keyword>
<dbReference type="Pfam" id="PF05949">
    <property type="entry name" value="DUF881"/>
    <property type="match status" value="1"/>
</dbReference>
<feature type="transmembrane region" description="Helical" evidence="3">
    <location>
        <begin position="62"/>
        <end position="83"/>
    </location>
</feature>
<evidence type="ECO:0000256" key="3">
    <source>
        <dbReference type="SAM" id="Phobius"/>
    </source>
</evidence>
<protein>
    <submittedName>
        <fullName evidence="4">DUF881 domain-containing protein</fullName>
    </submittedName>
</protein>
<proteinExistence type="inferred from homology"/>
<dbReference type="InterPro" id="IPR010273">
    <property type="entry name" value="DUF881"/>
</dbReference>
<dbReference type="Gene3D" id="3.30.70.1880">
    <property type="entry name" value="Protein of unknown function DUF881"/>
    <property type="match status" value="1"/>
</dbReference>